<proteinExistence type="predicted"/>
<evidence type="ECO:0000313" key="3">
    <source>
        <dbReference type="EMBL" id="KAL3772934.1"/>
    </source>
</evidence>
<name>A0ABD3NBC7_9STRA</name>
<dbReference type="InterPro" id="IPR014876">
    <property type="entry name" value="DEK_C"/>
</dbReference>
<feature type="region of interest" description="Disordered" evidence="1">
    <location>
        <begin position="187"/>
        <end position="217"/>
    </location>
</feature>
<organism evidence="3 4">
    <name type="scientific">Cyclotella atomus</name>
    <dbReference type="NCBI Taxonomy" id="382360"/>
    <lineage>
        <taxon>Eukaryota</taxon>
        <taxon>Sar</taxon>
        <taxon>Stramenopiles</taxon>
        <taxon>Ochrophyta</taxon>
        <taxon>Bacillariophyta</taxon>
        <taxon>Coscinodiscophyceae</taxon>
        <taxon>Thalassiosirophycidae</taxon>
        <taxon>Stephanodiscales</taxon>
        <taxon>Stephanodiscaceae</taxon>
        <taxon>Cyclotella</taxon>
    </lineage>
</organism>
<dbReference type="EMBL" id="JALLPJ020001255">
    <property type="protein sequence ID" value="KAL3772934.1"/>
    <property type="molecule type" value="Genomic_DNA"/>
</dbReference>
<dbReference type="PROSITE" id="PS51998">
    <property type="entry name" value="DEK_C"/>
    <property type="match status" value="1"/>
</dbReference>
<gene>
    <name evidence="3" type="ORF">ACHAWO_001133</name>
</gene>
<evidence type="ECO:0000259" key="2">
    <source>
        <dbReference type="PROSITE" id="PS51998"/>
    </source>
</evidence>
<keyword evidence="4" id="KW-1185">Reference proteome</keyword>
<protein>
    <recommendedName>
        <fullName evidence="2">DEK-C domain-containing protein</fullName>
    </recommendedName>
</protein>
<dbReference type="Pfam" id="PF08766">
    <property type="entry name" value="DEK_C"/>
    <property type="match status" value="1"/>
</dbReference>
<feature type="compositionally biased region" description="Polar residues" evidence="1">
    <location>
        <begin position="200"/>
        <end position="213"/>
    </location>
</feature>
<comment type="caution">
    <text evidence="3">The sequence shown here is derived from an EMBL/GenBank/DDBJ whole genome shotgun (WGS) entry which is preliminary data.</text>
</comment>
<dbReference type="SUPFAM" id="SSF109715">
    <property type="entry name" value="DEK C-terminal domain"/>
    <property type="match status" value="1"/>
</dbReference>
<dbReference type="Gene3D" id="1.10.10.60">
    <property type="entry name" value="Homeodomain-like"/>
    <property type="match status" value="1"/>
</dbReference>
<evidence type="ECO:0000256" key="1">
    <source>
        <dbReference type="SAM" id="MobiDB-lite"/>
    </source>
</evidence>
<dbReference type="Proteomes" id="UP001530400">
    <property type="component" value="Unassembled WGS sequence"/>
</dbReference>
<dbReference type="AlphaFoldDB" id="A0ABD3NBC7"/>
<reference evidence="3 4" key="1">
    <citation type="submission" date="2024-10" db="EMBL/GenBank/DDBJ databases">
        <title>Updated reference genomes for cyclostephanoid diatoms.</title>
        <authorList>
            <person name="Roberts W.R."/>
            <person name="Alverson A.J."/>
        </authorList>
    </citation>
    <scope>NUCLEOTIDE SEQUENCE [LARGE SCALE GENOMIC DNA]</scope>
    <source>
        <strain evidence="3 4">AJA010-31</strain>
    </source>
</reference>
<accession>A0ABD3NBC7</accession>
<evidence type="ECO:0000313" key="4">
    <source>
        <dbReference type="Proteomes" id="UP001530400"/>
    </source>
</evidence>
<feature type="non-terminal residue" evidence="3">
    <location>
        <position position="273"/>
    </location>
</feature>
<feature type="domain" description="DEK-C" evidence="2">
    <location>
        <begin position="8"/>
        <end position="66"/>
    </location>
</feature>
<sequence length="273" mass="30558">MTRRENELPTNHQIRQAVAAVASSVDLEETSFKKIQRLVAEKLGVAIEDLAPQKRFIKKCVERETEKIDGAAAPTEKEIYEAAKKLALKVDLQATTFERFVKLLEDKMDAEDLAASKPMIREVYEDGRKLEAKITKEVKKLATSSRVDLNNISTHEFLNLMQEKFRDIDLSPKKDLIGRTLAKFKRKHHAGAHDSAPRSDISTSQGTNSTNKRGNPIDINEALAVSMRCGARDNTIKGEKGVVANPKRSLDLEQGCKIPEAAGLKWVDDFFDN</sequence>